<sequence>MNKFKGPVTFKDVTVEFTKEEWKLLTPAQRTLYKDVMLENYNHLVSVGYRVSKPNLVFKLKQGKEPWVLEVEFPRRRCPEELWNDRGAKYQKSQAGNSRQVKRSIVGKS</sequence>
<proteinExistence type="predicted"/>
<dbReference type="EMBL" id="CABDUW010000283">
    <property type="protein sequence ID" value="VTJ64828.1"/>
    <property type="molecule type" value="Genomic_DNA"/>
</dbReference>
<feature type="domain" description="KRAB" evidence="2">
    <location>
        <begin position="8"/>
        <end position="79"/>
    </location>
</feature>
<evidence type="ECO:0000259" key="2">
    <source>
        <dbReference type="PROSITE" id="PS50805"/>
    </source>
</evidence>
<evidence type="ECO:0000313" key="5">
    <source>
        <dbReference type="Proteomes" id="UP000335636"/>
    </source>
</evidence>
<dbReference type="InterPro" id="IPR001909">
    <property type="entry name" value="KRAB"/>
</dbReference>
<accession>A0A5E4B565</accession>
<dbReference type="AlphaFoldDB" id="A0A5E4B565"/>
<dbReference type="SUPFAM" id="SSF109640">
    <property type="entry name" value="KRAB domain (Kruppel-associated box)"/>
    <property type="match status" value="1"/>
</dbReference>
<reference evidence="4 5" key="1">
    <citation type="submission" date="2019-04" db="EMBL/GenBank/DDBJ databases">
        <authorList>
            <person name="Alioto T."/>
            <person name="Alioto T."/>
        </authorList>
    </citation>
    <scope>NUCLEOTIDE SEQUENCE [LARGE SCALE GENOMIC DNA]</scope>
</reference>
<dbReference type="InterPro" id="IPR036051">
    <property type="entry name" value="KRAB_dom_sf"/>
</dbReference>
<dbReference type="SMART" id="SM00349">
    <property type="entry name" value="KRAB"/>
    <property type="match status" value="1"/>
</dbReference>
<evidence type="ECO:0000313" key="4">
    <source>
        <dbReference type="EMBL" id="VTJ64828.1"/>
    </source>
</evidence>
<dbReference type="EMBL" id="WJEC01001236">
    <property type="protein sequence ID" value="KAF7479295.1"/>
    <property type="molecule type" value="Genomic_DNA"/>
</dbReference>
<dbReference type="Proteomes" id="UP000335636">
    <property type="component" value="Unassembled WGS sequence"/>
</dbReference>
<organism evidence="4 5">
    <name type="scientific">Marmota monax</name>
    <name type="common">Woodchuck</name>
    <dbReference type="NCBI Taxonomy" id="9995"/>
    <lineage>
        <taxon>Eukaryota</taxon>
        <taxon>Metazoa</taxon>
        <taxon>Chordata</taxon>
        <taxon>Craniata</taxon>
        <taxon>Vertebrata</taxon>
        <taxon>Euteleostomi</taxon>
        <taxon>Mammalia</taxon>
        <taxon>Eutheria</taxon>
        <taxon>Euarchontoglires</taxon>
        <taxon>Glires</taxon>
        <taxon>Rodentia</taxon>
        <taxon>Sciuromorpha</taxon>
        <taxon>Sciuridae</taxon>
        <taxon>Xerinae</taxon>
        <taxon>Marmotini</taxon>
        <taxon>Marmota</taxon>
    </lineage>
</organism>
<dbReference type="PANTHER" id="PTHR23232:SF117">
    <property type="entry name" value="KRAB DOMAIN-CONTAINING PROTEIN"/>
    <property type="match status" value="1"/>
</dbReference>
<evidence type="ECO:0000313" key="3">
    <source>
        <dbReference type="EMBL" id="KAF7479295.1"/>
    </source>
</evidence>
<dbReference type="InterPro" id="IPR050169">
    <property type="entry name" value="Krueppel_C2H2_ZnF"/>
</dbReference>
<feature type="region of interest" description="Disordered" evidence="1">
    <location>
        <begin position="89"/>
        <end position="109"/>
    </location>
</feature>
<dbReference type="CDD" id="cd07765">
    <property type="entry name" value="KRAB_A-box"/>
    <property type="match status" value="1"/>
</dbReference>
<name>A0A5E4B565_MARMO</name>
<dbReference type="Pfam" id="PF01352">
    <property type="entry name" value="KRAB"/>
    <property type="match status" value="1"/>
</dbReference>
<keyword evidence="5" id="KW-1185">Reference proteome</keyword>
<evidence type="ECO:0000256" key="1">
    <source>
        <dbReference type="SAM" id="MobiDB-lite"/>
    </source>
</evidence>
<dbReference type="Gene3D" id="6.10.140.140">
    <property type="match status" value="1"/>
</dbReference>
<dbReference type="GO" id="GO:0006355">
    <property type="term" value="P:regulation of DNA-templated transcription"/>
    <property type="evidence" value="ECO:0007669"/>
    <property type="project" value="InterPro"/>
</dbReference>
<gene>
    <name evidence="3" type="ORF">GHT09_009610</name>
    <name evidence="4" type="ORF">MONAX_5E034540</name>
</gene>
<dbReference type="Proteomes" id="UP000662637">
    <property type="component" value="Unassembled WGS sequence"/>
</dbReference>
<reference evidence="3" key="2">
    <citation type="submission" date="2020-08" db="EMBL/GenBank/DDBJ databases">
        <authorList>
            <person name="Shumante A."/>
            <person name="Zimin A.V."/>
            <person name="Puiu D."/>
            <person name="Salzberg S.L."/>
        </authorList>
    </citation>
    <scope>NUCLEOTIDE SEQUENCE</scope>
    <source>
        <strain evidence="3">WC2-LM</strain>
        <tissue evidence="3">Liver</tissue>
    </source>
</reference>
<protein>
    <submittedName>
        <fullName evidence="3">Zinc finger protein 25</fullName>
    </submittedName>
</protein>
<dbReference type="PANTHER" id="PTHR23232">
    <property type="entry name" value="KRAB DOMAIN C2H2 ZINC FINGER"/>
    <property type="match status" value="1"/>
</dbReference>
<dbReference type="PROSITE" id="PS50805">
    <property type="entry name" value="KRAB"/>
    <property type="match status" value="1"/>
</dbReference>